<dbReference type="RefSeq" id="WP_152580910.1">
    <property type="nucleotide sequence ID" value="NZ_JAKVIV010000006.1"/>
</dbReference>
<dbReference type="AlphaFoldDB" id="A0A5N6S3M8"/>
<comment type="caution">
    <text evidence="1">The sequence shown here is derived from an EMBL/GenBank/DDBJ whole genome shotgun (WGS) entry which is preliminary data.</text>
</comment>
<reference evidence="1 2" key="1">
    <citation type="submission" date="2018-04" db="EMBL/GenBank/DDBJ databases">
        <authorList>
            <person name="Eckel V.P."/>
            <person name="Vogel R.F."/>
        </authorList>
    </citation>
    <scope>NUCLEOTIDE SEQUENCE [LARGE SCALE GENOMIC DNA]</scope>
    <source>
        <strain evidence="2">TMW 2.1764</strain>
    </source>
</reference>
<dbReference type="InterPro" id="IPR035093">
    <property type="entry name" value="RelE/ParE_toxin_dom_sf"/>
</dbReference>
<dbReference type="OrthoDB" id="7030467at2"/>
<accession>A0A5N6S3M8</accession>
<gene>
    <name evidence="1" type="ORF">DDE84_06565</name>
</gene>
<sequence>MFDVRYSTDFDGDVDRLIVKHPALVEDLDMIIADELVPEGAVSDSYEPHVLDNRGGHYNGCMEFHLADDVLVLFSPPYPKRSLTMRRICTHAELSSGMFGREWPDD</sequence>
<protein>
    <submittedName>
        <fullName evidence="1">Type II toxin-antitoxin system mRNA interferase toxin, RelE/StbE family</fullName>
    </submittedName>
</protein>
<dbReference type="EMBL" id="QDAG01000006">
    <property type="protein sequence ID" value="KAE8128050.1"/>
    <property type="molecule type" value="Genomic_DNA"/>
</dbReference>
<evidence type="ECO:0000313" key="2">
    <source>
        <dbReference type="Proteomes" id="UP000325415"/>
    </source>
</evidence>
<organism evidence="1 2">
    <name type="scientific">Bifidobacterium tibiigranuli</name>
    <dbReference type="NCBI Taxonomy" id="2172043"/>
    <lineage>
        <taxon>Bacteria</taxon>
        <taxon>Bacillati</taxon>
        <taxon>Actinomycetota</taxon>
        <taxon>Actinomycetes</taxon>
        <taxon>Bifidobacteriales</taxon>
        <taxon>Bifidobacteriaceae</taxon>
        <taxon>Bifidobacterium</taxon>
    </lineage>
</organism>
<name>A0A5N6S3M8_9BIFI</name>
<dbReference type="InterPro" id="IPR004386">
    <property type="entry name" value="Toxin_YafQ-like"/>
</dbReference>
<dbReference type="GeneID" id="78127343"/>
<dbReference type="Pfam" id="PF15738">
    <property type="entry name" value="YafQ_toxin"/>
    <property type="match status" value="1"/>
</dbReference>
<proteinExistence type="predicted"/>
<dbReference type="SUPFAM" id="SSF143011">
    <property type="entry name" value="RelE-like"/>
    <property type="match status" value="1"/>
</dbReference>
<keyword evidence="2" id="KW-1185">Reference proteome</keyword>
<dbReference type="Gene3D" id="3.30.2310.20">
    <property type="entry name" value="RelE-like"/>
    <property type="match status" value="1"/>
</dbReference>
<dbReference type="Proteomes" id="UP000325415">
    <property type="component" value="Unassembled WGS sequence"/>
</dbReference>
<evidence type="ECO:0000313" key="1">
    <source>
        <dbReference type="EMBL" id="KAE8128050.1"/>
    </source>
</evidence>